<feature type="compositionally biased region" description="Polar residues" evidence="1">
    <location>
        <begin position="1"/>
        <end position="11"/>
    </location>
</feature>
<dbReference type="EMBL" id="AZHE01000014">
    <property type="protein sequence ID" value="KHN96522.1"/>
    <property type="molecule type" value="Genomic_DNA"/>
</dbReference>
<comment type="caution">
    <text evidence="2">The sequence shown here is derived from an EMBL/GenBank/DDBJ whole genome shotgun (WGS) entry which is preliminary data.</text>
</comment>
<organism evidence="2 3">
    <name type="scientific">Metarhizium album (strain ARSEF 1941)</name>
    <dbReference type="NCBI Taxonomy" id="1081103"/>
    <lineage>
        <taxon>Eukaryota</taxon>
        <taxon>Fungi</taxon>
        <taxon>Dikarya</taxon>
        <taxon>Ascomycota</taxon>
        <taxon>Pezizomycotina</taxon>
        <taxon>Sordariomycetes</taxon>
        <taxon>Hypocreomycetidae</taxon>
        <taxon>Hypocreales</taxon>
        <taxon>Clavicipitaceae</taxon>
        <taxon>Metarhizium</taxon>
    </lineage>
</organism>
<feature type="region of interest" description="Disordered" evidence="1">
    <location>
        <begin position="206"/>
        <end position="239"/>
    </location>
</feature>
<name>A0A0B2WSQ8_METAS</name>
<feature type="region of interest" description="Disordered" evidence="1">
    <location>
        <begin position="1"/>
        <end position="24"/>
    </location>
</feature>
<feature type="region of interest" description="Disordered" evidence="1">
    <location>
        <begin position="156"/>
        <end position="177"/>
    </location>
</feature>
<feature type="region of interest" description="Disordered" evidence="1">
    <location>
        <begin position="273"/>
        <end position="304"/>
    </location>
</feature>
<gene>
    <name evidence="2" type="ORF">MAM_05465</name>
</gene>
<sequence>MKAQGSSQRTSGILAPRDPRPNVDDITCEYKNLLGISRPPNFAKSRTQPELRNAETMHTNHSYAAHGPELPVAAPRVLDAHNGPVYAGTKHPWLLSAKTQTYPQTIATCDSTASKCRLSPASSLMYGNLSSTPLPGGLDAQGLAGILQELNQYPQRHNRDNTTSENLPAHPHPTQDIAGLQKPYQKRLGSSELSNPDSIVSNVAQHPSSAALETPNINSHGTHPPSARRKHPSAGTHQPALQTASFKPDVVYRQPQPFIGKLALPEAHRAPTYAAQLSTGRARKRTADRPDIRALPNHDQDPIE</sequence>
<dbReference type="GeneID" id="63739920"/>
<dbReference type="RefSeq" id="XP_040677588.1">
    <property type="nucleotide sequence ID" value="XM_040824263.1"/>
</dbReference>
<reference evidence="2 3" key="1">
    <citation type="journal article" date="2014" name="Proc. Natl. Acad. Sci. U.S.A.">
        <title>Trajectory and genomic determinants of fungal-pathogen speciation and host adaptation.</title>
        <authorList>
            <person name="Hu X."/>
            <person name="Xiao G."/>
            <person name="Zheng P."/>
            <person name="Shang Y."/>
            <person name="Su Y."/>
            <person name="Zhang X."/>
            <person name="Liu X."/>
            <person name="Zhan S."/>
            <person name="St Leger R.J."/>
            <person name="Wang C."/>
        </authorList>
    </citation>
    <scope>NUCLEOTIDE SEQUENCE [LARGE SCALE GENOMIC DNA]</scope>
    <source>
        <strain evidence="2 3">ARSEF 1941</strain>
    </source>
</reference>
<keyword evidence="3" id="KW-1185">Reference proteome</keyword>
<dbReference type="AlphaFoldDB" id="A0A0B2WSQ8"/>
<dbReference type="OrthoDB" id="4938326at2759"/>
<evidence type="ECO:0000313" key="3">
    <source>
        <dbReference type="Proteomes" id="UP000030816"/>
    </source>
</evidence>
<accession>A0A0B2WSQ8</accession>
<feature type="compositionally biased region" description="Basic and acidic residues" evidence="1">
    <location>
        <begin position="285"/>
        <end position="304"/>
    </location>
</feature>
<dbReference type="Proteomes" id="UP000030816">
    <property type="component" value="Unassembled WGS sequence"/>
</dbReference>
<proteinExistence type="predicted"/>
<evidence type="ECO:0000256" key="1">
    <source>
        <dbReference type="SAM" id="MobiDB-lite"/>
    </source>
</evidence>
<dbReference type="HOGENOM" id="CLU_056409_0_0_1"/>
<evidence type="ECO:0000313" key="2">
    <source>
        <dbReference type="EMBL" id="KHN96522.1"/>
    </source>
</evidence>
<protein>
    <submittedName>
        <fullName evidence="2">Uncharacterized protein</fullName>
    </submittedName>
</protein>